<dbReference type="SUPFAM" id="SSF52047">
    <property type="entry name" value="RNI-like"/>
    <property type="match status" value="1"/>
</dbReference>
<dbReference type="InterPro" id="IPR053772">
    <property type="entry name" value="At1g61320/At1g61330-like"/>
</dbReference>
<dbReference type="PANTHER" id="PTHR34145">
    <property type="entry name" value="OS02G0105600 PROTEIN"/>
    <property type="match status" value="1"/>
</dbReference>
<dbReference type="InterPro" id="IPR055357">
    <property type="entry name" value="LRR_At1g61320_AtMIF1"/>
</dbReference>
<protein>
    <recommendedName>
        <fullName evidence="1">At1g61320/AtMIF1 LRR domain-containing protein</fullName>
    </recommendedName>
</protein>
<dbReference type="InterPro" id="IPR032675">
    <property type="entry name" value="LRR_dom_sf"/>
</dbReference>
<evidence type="ECO:0000259" key="1">
    <source>
        <dbReference type="Pfam" id="PF23622"/>
    </source>
</evidence>
<feature type="domain" description="At1g61320/AtMIF1 LRR" evidence="1">
    <location>
        <begin position="79"/>
        <end position="273"/>
    </location>
</feature>
<name>A0A9D4XMC1_PEA</name>
<gene>
    <name evidence="2" type="ORF">KIW84_030231</name>
</gene>
<keyword evidence="3" id="KW-1185">Reference proteome</keyword>
<dbReference type="Gramene" id="Psat03G0023100-T1">
    <property type="protein sequence ID" value="KAI5423928.1"/>
    <property type="gene ID" value="KIW84_030231"/>
</dbReference>
<dbReference type="Pfam" id="PF23622">
    <property type="entry name" value="LRR_At1g61320_AtMIF1"/>
    <property type="match status" value="1"/>
</dbReference>
<dbReference type="AlphaFoldDB" id="A0A9D4XMC1"/>
<proteinExistence type="predicted"/>
<accession>A0A9D4XMC1</accession>
<evidence type="ECO:0000313" key="2">
    <source>
        <dbReference type="EMBL" id="KAI5423928.1"/>
    </source>
</evidence>
<comment type="caution">
    <text evidence="2">The sequence shown here is derived from an EMBL/GenBank/DDBJ whole genome shotgun (WGS) entry which is preliminary data.</text>
</comment>
<organism evidence="2 3">
    <name type="scientific">Pisum sativum</name>
    <name type="common">Garden pea</name>
    <name type="synonym">Lathyrus oleraceus</name>
    <dbReference type="NCBI Taxonomy" id="3888"/>
    <lineage>
        <taxon>Eukaryota</taxon>
        <taxon>Viridiplantae</taxon>
        <taxon>Streptophyta</taxon>
        <taxon>Embryophyta</taxon>
        <taxon>Tracheophyta</taxon>
        <taxon>Spermatophyta</taxon>
        <taxon>Magnoliopsida</taxon>
        <taxon>eudicotyledons</taxon>
        <taxon>Gunneridae</taxon>
        <taxon>Pentapetalae</taxon>
        <taxon>rosids</taxon>
        <taxon>fabids</taxon>
        <taxon>Fabales</taxon>
        <taxon>Fabaceae</taxon>
        <taxon>Papilionoideae</taxon>
        <taxon>50 kb inversion clade</taxon>
        <taxon>NPAAA clade</taxon>
        <taxon>Hologalegina</taxon>
        <taxon>IRL clade</taxon>
        <taxon>Fabeae</taxon>
        <taxon>Lathyrus</taxon>
    </lineage>
</organism>
<sequence length="389" mass="45009">MKDLLKISILSKRWGEVWALRRNLHFDTLNVFGDSDSSIIERLVNLDNERDEFAKRVDQFVKSFSGRVIDSFLVKFCLNGDQSTIIDRWIRFAIERGAERIDLLFGGVLYGYSHLRNCYKFSLDLLLEINTLTLKHLCLQRCLIFHPTNYDFSPLKNLRFLSLSDVKVDEILLESLLSNCRLLEELQLDACQFEASMPMIISSSLINLKIIYPHNRRMVEVELTLVDCVKLTSLEYDGYGLNTMSINTPAMKCIDFTISYEDDLDIFAFSKFPQLEIMSIDMSSTLTNPKFLKNQKDIRDIEDIEAFSHDKVKVIELGGCVGNWFEIEFIINILKYVPKLEQMVLNPGWKEHGTLDWVSDTVSFQSARQRISEKLQGENVVGREKIVLV</sequence>
<dbReference type="Proteomes" id="UP001058974">
    <property type="component" value="Chromosome 3"/>
</dbReference>
<dbReference type="EMBL" id="JAMSHJ010000003">
    <property type="protein sequence ID" value="KAI5423928.1"/>
    <property type="molecule type" value="Genomic_DNA"/>
</dbReference>
<reference evidence="2 3" key="1">
    <citation type="journal article" date="2022" name="Nat. Genet.">
        <title>Improved pea reference genome and pan-genome highlight genomic features and evolutionary characteristics.</title>
        <authorList>
            <person name="Yang T."/>
            <person name="Liu R."/>
            <person name="Luo Y."/>
            <person name="Hu S."/>
            <person name="Wang D."/>
            <person name="Wang C."/>
            <person name="Pandey M.K."/>
            <person name="Ge S."/>
            <person name="Xu Q."/>
            <person name="Li N."/>
            <person name="Li G."/>
            <person name="Huang Y."/>
            <person name="Saxena R.K."/>
            <person name="Ji Y."/>
            <person name="Li M."/>
            <person name="Yan X."/>
            <person name="He Y."/>
            <person name="Liu Y."/>
            <person name="Wang X."/>
            <person name="Xiang C."/>
            <person name="Varshney R.K."/>
            <person name="Ding H."/>
            <person name="Gao S."/>
            <person name="Zong X."/>
        </authorList>
    </citation>
    <scope>NUCLEOTIDE SEQUENCE [LARGE SCALE GENOMIC DNA]</scope>
    <source>
        <strain evidence="2 3">cv. Zhongwan 6</strain>
    </source>
</reference>
<dbReference type="PANTHER" id="PTHR34145:SF28">
    <property type="entry name" value="F-BOX DOMAIN-CONTAINING PROTEIN"/>
    <property type="match status" value="1"/>
</dbReference>
<evidence type="ECO:0000313" key="3">
    <source>
        <dbReference type="Proteomes" id="UP001058974"/>
    </source>
</evidence>
<dbReference type="Gene3D" id="3.80.10.10">
    <property type="entry name" value="Ribonuclease Inhibitor"/>
    <property type="match status" value="1"/>
</dbReference>